<feature type="binding site" evidence="3">
    <location>
        <position position="367"/>
    </location>
    <ligand>
        <name>Mn(2+)</name>
        <dbReference type="ChEBI" id="CHEBI:29035"/>
        <label>2</label>
    </ligand>
</feature>
<keyword evidence="2 5" id="KW-0378">Hydrolase</keyword>
<dbReference type="RefSeq" id="WP_091499647.1">
    <property type="nucleotide sequence ID" value="NZ_FODJ01000012.1"/>
</dbReference>
<dbReference type="Gene3D" id="3.40.630.10">
    <property type="entry name" value="Zn peptidases"/>
    <property type="match status" value="1"/>
</dbReference>
<organism evidence="5 6">
    <name type="scientific">Amphibacillus marinus</name>
    <dbReference type="NCBI Taxonomy" id="872970"/>
    <lineage>
        <taxon>Bacteria</taxon>
        <taxon>Bacillati</taxon>
        <taxon>Bacillota</taxon>
        <taxon>Bacilli</taxon>
        <taxon>Bacillales</taxon>
        <taxon>Bacillaceae</taxon>
        <taxon>Amphibacillus</taxon>
    </lineage>
</organism>
<dbReference type="Gene3D" id="3.30.70.360">
    <property type="match status" value="1"/>
</dbReference>
<dbReference type="PANTHER" id="PTHR11014:SF63">
    <property type="entry name" value="METALLOPEPTIDASE, PUTATIVE (AFU_ORTHOLOGUE AFUA_6G09600)-RELATED"/>
    <property type="match status" value="1"/>
</dbReference>
<feature type="domain" description="Peptidase M20 dimerisation" evidence="4">
    <location>
        <begin position="188"/>
        <end position="279"/>
    </location>
</feature>
<name>A0A1H8S855_9BACI</name>
<feature type="binding site" evidence="3">
    <location>
        <position position="142"/>
    </location>
    <ligand>
        <name>Mn(2+)</name>
        <dbReference type="ChEBI" id="CHEBI:29035"/>
        <label>2</label>
    </ligand>
</feature>
<feature type="binding site" evidence="3">
    <location>
        <position position="108"/>
    </location>
    <ligand>
        <name>Mn(2+)</name>
        <dbReference type="ChEBI" id="CHEBI:29035"/>
        <label>2</label>
    </ligand>
</feature>
<dbReference type="FunFam" id="3.30.70.360:FF:000014">
    <property type="entry name" value="N-acyl-L-amino acid amidohydrolase"/>
    <property type="match status" value="1"/>
</dbReference>
<proteinExistence type="inferred from homology"/>
<dbReference type="SUPFAM" id="SSF55031">
    <property type="entry name" value="Bacterial exopeptidase dimerisation domain"/>
    <property type="match status" value="1"/>
</dbReference>
<comment type="similarity">
    <text evidence="1">Belongs to the peptidase M20 family.</text>
</comment>
<dbReference type="InterPro" id="IPR002933">
    <property type="entry name" value="Peptidase_M20"/>
</dbReference>
<dbReference type="PIRSF" id="PIRSF005962">
    <property type="entry name" value="Pept_M20D_amidohydro"/>
    <property type="match status" value="1"/>
</dbReference>
<comment type="cofactor">
    <cofactor evidence="3">
        <name>Mn(2+)</name>
        <dbReference type="ChEBI" id="CHEBI:29035"/>
    </cofactor>
    <text evidence="3">The Mn(2+) ion enhances activity.</text>
</comment>
<dbReference type="OrthoDB" id="9776731at2"/>
<evidence type="ECO:0000256" key="2">
    <source>
        <dbReference type="ARBA" id="ARBA00022801"/>
    </source>
</evidence>
<dbReference type="InterPro" id="IPR011650">
    <property type="entry name" value="Peptidase_M20_dimer"/>
</dbReference>
<evidence type="ECO:0000259" key="4">
    <source>
        <dbReference type="Pfam" id="PF07687"/>
    </source>
</evidence>
<dbReference type="Proteomes" id="UP000199300">
    <property type="component" value="Unassembled WGS sequence"/>
</dbReference>
<dbReference type="SUPFAM" id="SSF53187">
    <property type="entry name" value="Zn-dependent exopeptidases"/>
    <property type="match status" value="1"/>
</dbReference>
<dbReference type="Pfam" id="PF07687">
    <property type="entry name" value="M20_dimer"/>
    <property type="match status" value="1"/>
</dbReference>
<dbReference type="AlphaFoldDB" id="A0A1H8S855"/>
<evidence type="ECO:0000256" key="3">
    <source>
        <dbReference type="PIRSR" id="PIRSR005962-1"/>
    </source>
</evidence>
<dbReference type="InterPro" id="IPR036264">
    <property type="entry name" value="Bact_exopeptidase_dim_dom"/>
</dbReference>
<gene>
    <name evidence="5" type="ORF">SAMN04488134_11221</name>
</gene>
<keyword evidence="3" id="KW-0464">Manganese</keyword>
<evidence type="ECO:0000313" key="6">
    <source>
        <dbReference type="Proteomes" id="UP000199300"/>
    </source>
</evidence>
<keyword evidence="3" id="KW-0479">Metal-binding</keyword>
<feature type="binding site" evidence="3">
    <location>
        <position position="167"/>
    </location>
    <ligand>
        <name>Mn(2+)</name>
        <dbReference type="ChEBI" id="CHEBI:29035"/>
        <label>2</label>
    </ligand>
</feature>
<evidence type="ECO:0000256" key="1">
    <source>
        <dbReference type="ARBA" id="ARBA00006153"/>
    </source>
</evidence>
<dbReference type="EMBL" id="FODJ01000012">
    <property type="protein sequence ID" value="SEO74498.1"/>
    <property type="molecule type" value="Genomic_DNA"/>
</dbReference>
<dbReference type="STRING" id="872970.SAMN04488134_11221"/>
<keyword evidence="6" id="KW-1185">Reference proteome</keyword>
<dbReference type="PANTHER" id="PTHR11014">
    <property type="entry name" value="PEPTIDASE M20 FAMILY MEMBER"/>
    <property type="match status" value="1"/>
</dbReference>
<dbReference type="NCBIfam" id="TIGR01891">
    <property type="entry name" value="amidohydrolases"/>
    <property type="match status" value="1"/>
</dbReference>
<dbReference type="Pfam" id="PF01546">
    <property type="entry name" value="Peptidase_M20"/>
    <property type="match status" value="1"/>
</dbReference>
<accession>A0A1H8S855</accession>
<dbReference type="GO" id="GO:0046872">
    <property type="term" value="F:metal ion binding"/>
    <property type="evidence" value="ECO:0007669"/>
    <property type="project" value="UniProtKB-KW"/>
</dbReference>
<evidence type="ECO:0000313" key="5">
    <source>
        <dbReference type="EMBL" id="SEO74498.1"/>
    </source>
</evidence>
<sequence length="394" mass="42417">MSLTQWLKDLEANETETTENRRYLHAHPELSFQEKETAGFILKTLQGYGITDIATNVGNGYGIVAKITGAHPGPTLALRADFDALAITEETDVAFVSKNVGIMHACGHDVHTAALLSVAKILHQHRDSLKGNVVLIHQNAEEVLPGGAKSMVEAGALAGVDYVFGIHVASNIPKGKIGYASSYATAAADSFEINIQGQGGHAARPQQTVDSIIIASQIITNLQTLVSRKVDPTDPAVLTFATVEAGGTAYNIIADTAKIRGTVRTLDAQVRSFMKDSLLRLVPHIAEIQGGTAAVRYTDGYPSVKNTPAEVDLLVKTITDQFGEDNIIRLPVMMGGEDFSYFLAEKPGAFFCVGGENIEIEANYPHHHPKFKIDEECLHQSGQAFLALVAQYLL</sequence>
<protein>
    <submittedName>
        <fullName evidence="5">Amidohydrolase</fullName>
    </submittedName>
</protein>
<dbReference type="InterPro" id="IPR017439">
    <property type="entry name" value="Amidohydrolase"/>
</dbReference>
<dbReference type="GO" id="GO:0016787">
    <property type="term" value="F:hydrolase activity"/>
    <property type="evidence" value="ECO:0007669"/>
    <property type="project" value="UniProtKB-KW"/>
</dbReference>
<feature type="binding site" evidence="3">
    <location>
        <position position="106"/>
    </location>
    <ligand>
        <name>Mn(2+)</name>
        <dbReference type="ChEBI" id="CHEBI:29035"/>
        <label>2</label>
    </ligand>
</feature>
<reference evidence="5 6" key="1">
    <citation type="submission" date="2016-10" db="EMBL/GenBank/DDBJ databases">
        <authorList>
            <person name="de Groot N.N."/>
        </authorList>
    </citation>
    <scope>NUCLEOTIDE SEQUENCE [LARGE SCALE GENOMIC DNA]</scope>
    <source>
        <strain evidence="5 6">CGMCC 1.10434</strain>
    </source>
</reference>